<reference evidence="11 12" key="1">
    <citation type="journal article" date="2024" name="Nat. Commun.">
        <title>Phylogenomics reveals the evolutionary origins of lichenization in chlorophyte algae.</title>
        <authorList>
            <person name="Puginier C."/>
            <person name="Libourel C."/>
            <person name="Otte J."/>
            <person name="Skaloud P."/>
            <person name="Haon M."/>
            <person name="Grisel S."/>
            <person name="Petersen M."/>
            <person name="Berrin J.G."/>
            <person name="Delaux P.M."/>
            <person name="Dal Grande F."/>
            <person name="Keller J."/>
        </authorList>
    </citation>
    <scope>NUCLEOTIDE SEQUENCE [LARGE SCALE GENOMIC DNA]</scope>
    <source>
        <strain evidence="11 12">SAG 2523</strain>
    </source>
</reference>
<dbReference type="Gene3D" id="3.30.2160.10">
    <property type="entry name" value="Hect, E3 ligase catalytic domain"/>
    <property type="match status" value="1"/>
</dbReference>
<feature type="compositionally biased region" description="Low complexity" evidence="9">
    <location>
        <begin position="191"/>
        <end position="205"/>
    </location>
</feature>
<feature type="compositionally biased region" description="Low complexity" evidence="9">
    <location>
        <begin position="465"/>
        <end position="539"/>
    </location>
</feature>
<dbReference type="Proteomes" id="UP001485043">
    <property type="component" value="Unassembled WGS sequence"/>
</dbReference>
<gene>
    <name evidence="11" type="ORF">WJX84_000178</name>
</gene>
<dbReference type="SUPFAM" id="SSF56204">
    <property type="entry name" value="Hect, E3 ligase catalytic domain"/>
    <property type="match status" value="1"/>
</dbReference>
<protein>
    <recommendedName>
        <fullName evidence="3">HECT-type E3 ubiquitin transferase</fullName>
        <ecNumber evidence="3">2.3.2.26</ecNumber>
    </recommendedName>
</protein>
<evidence type="ECO:0000256" key="3">
    <source>
        <dbReference type="ARBA" id="ARBA00012485"/>
    </source>
</evidence>
<feature type="region of interest" description="Disordered" evidence="9">
    <location>
        <begin position="651"/>
        <end position="696"/>
    </location>
</feature>
<dbReference type="InterPro" id="IPR035983">
    <property type="entry name" value="Hect_E3_ubiquitin_ligase"/>
</dbReference>
<feature type="domain" description="HECT" evidence="10">
    <location>
        <begin position="895"/>
        <end position="1236"/>
    </location>
</feature>
<proteinExistence type="inferred from homology"/>
<dbReference type="CDD" id="cd00078">
    <property type="entry name" value="HECTc"/>
    <property type="match status" value="1"/>
</dbReference>
<keyword evidence="8" id="KW-0175">Coiled coil</keyword>
<dbReference type="FunFam" id="3.30.2160.10:FF:000001">
    <property type="entry name" value="E3 ubiquitin-protein ligase NEDD4-like"/>
    <property type="match status" value="1"/>
</dbReference>
<evidence type="ECO:0000256" key="7">
    <source>
        <dbReference type="PROSITE-ProRule" id="PRU00104"/>
    </source>
</evidence>
<evidence type="ECO:0000256" key="6">
    <source>
        <dbReference type="ARBA" id="ARBA00034494"/>
    </source>
</evidence>
<feature type="region of interest" description="Disordered" evidence="9">
    <location>
        <begin position="191"/>
        <end position="217"/>
    </location>
</feature>
<feature type="compositionally biased region" description="Low complexity" evidence="9">
    <location>
        <begin position="77"/>
        <end position="91"/>
    </location>
</feature>
<dbReference type="Gene3D" id="3.30.2410.10">
    <property type="entry name" value="Hect, E3 ligase catalytic domain"/>
    <property type="match status" value="1"/>
</dbReference>
<evidence type="ECO:0000259" key="10">
    <source>
        <dbReference type="PROSITE" id="PS50237"/>
    </source>
</evidence>
<dbReference type="EC" id="2.3.2.26" evidence="3"/>
<evidence type="ECO:0000313" key="11">
    <source>
        <dbReference type="EMBL" id="KAK9861006.1"/>
    </source>
</evidence>
<keyword evidence="12" id="KW-1185">Reference proteome</keyword>
<dbReference type="InterPro" id="IPR050409">
    <property type="entry name" value="E3_ubiq-protein_ligase"/>
</dbReference>
<accession>A0AAW1SW17</accession>
<dbReference type="FunFam" id="3.90.1750.10:FF:000003">
    <property type="entry name" value="E3 ubiquitin-protein ligase UPL1"/>
    <property type="match status" value="1"/>
</dbReference>
<evidence type="ECO:0000256" key="5">
    <source>
        <dbReference type="ARBA" id="ARBA00022786"/>
    </source>
</evidence>
<evidence type="ECO:0000256" key="2">
    <source>
        <dbReference type="ARBA" id="ARBA00004906"/>
    </source>
</evidence>
<keyword evidence="4" id="KW-0808">Transferase</keyword>
<dbReference type="InterPro" id="IPR000569">
    <property type="entry name" value="HECT_dom"/>
</dbReference>
<organism evidence="11 12">
    <name type="scientific">Apatococcus fuscideae</name>
    <dbReference type="NCBI Taxonomy" id="2026836"/>
    <lineage>
        <taxon>Eukaryota</taxon>
        <taxon>Viridiplantae</taxon>
        <taxon>Chlorophyta</taxon>
        <taxon>core chlorophytes</taxon>
        <taxon>Trebouxiophyceae</taxon>
        <taxon>Chlorellales</taxon>
        <taxon>Chlorellaceae</taxon>
        <taxon>Apatococcus</taxon>
    </lineage>
</organism>
<evidence type="ECO:0000256" key="8">
    <source>
        <dbReference type="SAM" id="Coils"/>
    </source>
</evidence>
<dbReference type="AlphaFoldDB" id="A0AAW1SW17"/>
<feature type="compositionally biased region" description="Pro residues" evidence="9">
    <location>
        <begin position="28"/>
        <end position="38"/>
    </location>
</feature>
<keyword evidence="5 7" id="KW-0833">Ubl conjugation pathway</keyword>
<dbReference type="GO" id="GO:0000209">
    <property type="term" value="P:protein polyubiquitination"/>
    <property type="evidence" value="ECO:0007669"/>
    <property type="project" value="TreeGrafter"/>
</dbReference>
<comment type="catalytic activity">
    <reaction evidence="1">
        <text>S-ubiquitinyl-[E2 ubiquitin-conjugating enzyme]-L-cysteine + [acceptor protein]-L-lysine = [E2 ubiquitin-conjugating enzyme]-L-cysteine + N(6)-ubiquitinyl-[acceptor protein]-L-lysine.</text>
        <dbReference type="EC" id="2.3.2.26"/>
    </reaction>
</comment>
<dbReference type="FunFam" id="3.30.2410.10:FF:000010">
    <property type="entry name" value="E3 ubiquitin-protein ligase UPL1"/>
    <property type="match status" value="1"/>
</dbReference>
<dbReference type="Gene3D" id="6.10.250.1630">
    <property type="match status" value="1"/>
</dbReference>
<evidence type="ECO:0000313" key="12">
    <source>
        <dbReference type="Proteomes" id="UP001485043"/>
    </source>
</evidence>
<feature type="active site" description="Glycyl thioester intermediate" evidence="7">
    <location>
        <position position="1203"/>
    </location>
</feature>
<dbReference type="GO" id="GO:0006511">
    <property type="term" value="P:ubiquitin-dependent protein catabolic process"/>
    <property type="evidence" value="ECO:0007669"/>
    <property type="project" value="TreeGrafter"/>
</dbReference>
<feature type="coiled-coil region" evidence="8">
    <location>
        <begin position="402"/>
        <end position="436"/>
    </location>
</feature>
<evidence type="ECO:0000256" key="9">
    <source>
        <dbReference type="SAM" id="MobiDB-lite"/>
    </source>
</evidence>
<dbReference type="InterPro" id="IPR025527">
    <property type="entry name" value="HUWE1/Rev1_UBM"/>
</dbReference>
<dbReference type="GO" id="GO:0005737">
    <property type="term" value="C:cytoplasm"/>
    <property type="evidence" value="ECO:0007669"/>
    <property type="project" value="TreeGrafter"/>
</dbReference>
<comment type="caution">
    <text evidence="11">The sequence shown here is derived from an EMBL/GenBank/DDBJ whole genome shotgun (WGS) entry which is preliminary data.</text>
</comment>
<evidence type="ECO:0000256" key="4">
    <source>
        <dbReference type="ARBA" id="ARBA00022679"/>
    </source>
</evidence>
<dbReference type="Gene3D" id="3.90.1750.10">
    <property type="entry name" value="Hect, E3 ligase catalytic domains"/>
    <property type="match status" value="1"/>
</dbReference>
<feature type="compositionally biased region" description="Low complexity" evidence="9">
    <location>
        <begin position="679"/>
        <end position="688"/>
    </location>
</feature>
<dbReference type="GO" id="GO:0061630">
    <property type="term" value="F:ubiquitin protein ligase activity"/>
    <property type="evidence" value="ECO:0007669"/>
    <property type="project" value="UniProtKB-EC"/>
</dbReference>
<sequence>MESQPESRAGNAPSNAPSEGQQPSAAEQPPPPPAQPEQPPDEMEGIDPEFIAALPPDIQAEVLEQQRRERRRRAAEQQRAAAAQAAAAAGNQGSGGAAPGAAGPAEMDLATLLATFPPDVREDVLLNSEEAVLSSLPPALLAEAQALRDRSMRFMASGMGRGMGARVHQFHDAIGRGMHGAPAMLGRALASAARGGPANPAADRPSAPPRRVDVGPPLVDEEDLATLASLLYLPMATKAQLQRVFGNTVVNHSITRSQALRILLASLRSAAPVGSSSGDSALPSVGTPALQLQAQPSAGEEGGELAVPPPVSRRTLELLVYLARHQPRLAREITFLLVPPPQMQSSPTEDKKGKGKAVEVRQIPEAKAVEVLLSLLGLPLFRRSNAHLEQALQLLDTTFHAARSALAERKRTQEANDKLEDEAEAVRMALQISVEQDKAEAQKKMEAEAEAVRMALQISAQPSVPASEQPAQASGAASAAAADARPPAAAASTGDQPQRPQNAAGAQPAADAAAPGPAGSAGPSSSQAAPPSQSRADQPQPLPEDPRPVLESLPEQLVRQLPQLLGQRGCTEMAYAKCASAMTHLVHCATSHKGIMLAELEADLLRISDGSVAELHRLAQSDLQDPALGVDVGTTGGMVKRVLQAVAGLMKPPKESPAAPAAHTSSGPSQPATSQPGDAASSGAGPSGTSEQDAQDQGLVDRIAHRSDPLWVALSQCIGRIEAGLKTPGGAGDTPAASRVLPPGAAQVLPLVEAFFVLCDARTAHLPPLPEFAPARSMELPPATPAGPAATPAQHPQAAVMTAVNEANLPFLRFAEKHRKLLNTLLRVNSGLLEGSLKTLLKVPRLIDFDNKRSYFRSRARSPHHEDRGHYGTLRITVRREHVFEDSFHQLRMKSPGEMRAKLSVQFHGEEGIDAGGVSREWYSVMAREIFNPNISLFIPLPEGGTTFQPNPNSIVQNDEVRGTSHLDFFKFVGRVVGKALYDGQFIDAYFTRSYYKHMLTQPLTYQDIEAVDPEYFKNLAWMLENDITDILDLTFTEETDYFGKKELVELKSGGAAIKVTNANKREYVNLIAQHRMTTAIRGQINAFLAGFWDLIPNDLISIFNDHELELLISGLPEIDVDDLRRNTEYSGYTAASRTVQWFWETVQGLDKEDLALLVQFVTGTSKVPLDGFKALQGISGPQKFQIHKAYGPSERLPSAHTCFNQLDLLEYDSQEQLKNRLLLALHEGAEGFGFG</sequence>
<dbReference type="PANTHER" id="PTHR11254:SF67">
    <property type="entry name" value="E3 UBIQUITIN-PROTEIN LIGASE HUWE1"/>
    <property type="match status" value="1"/>
</dbReference>
<evidence type="ECO:0000256" key="1">
    <source>
        <dbReference type="ARBA" id="ARBA00000885"/>
    </source>
</evidence>
<dbReference type="Pfam" id="PF00632">
    <property type="entry name" value="HECT"/>
    <property type="match status" value="1"/>
</dbReference>
<dbReference type="PROSITE" id="PS50237">
    <property type="entry name" value="HECT"/>
    <property type="match status" value="1"/>
</dbReference>
<feature type="region of interest" description="Disordered" evidence="9">
    <location>
        <begin position="461"/>
        <end position="549"/>
    </location>
</feature>
<dbReference type="EMBL" id="JALJOV010000830">
    <property type="protein sequence ID" value="KAK9861006.1"/>
    <property type="molecule type" value="Genomic_DNA"/>
</dbReference>
<feature type="compositionally biased region" description="Polar residues" evidence="9">
    <location>
        <begin position="1"/>
        <end position="20"/>
    </location>
</feature>
<comment type="similarity">
    <text evidence="6">Belongs to the UPL family. TOM1/PTR1 subfamily.</text>
</comment>
<dbReference type="PANTHER" id="PTHR11254">
    <property type="entry name" value="HECT DOMAIN UBIQUITIN-PROTEIN LIGASE"/>
    <property type="match status" value="1"/>
</dbReference>
<feature type="compositionally biased region" description="Polar residues" evidence="9">
    <location>
        <begin position="663"/>
        <end position="676"/>
    </location>
</feature>
<dbReference type="Pfam" id="PF14377">
    <property type="entry name" value="UBM"/>
    <property type="match status" value="3"/>
</dbReference>
<dbReference type="SMART" id="SM00119">
    <property type="entry name" value="HECTc"/>
    <property type="match status" value="1"/>
</dbReference>
<comment type="pathway">
    <text evidence="2">Protein modification; protein ubiquitination.</text>
</comment>
<feature type="region of interest" description="Disordered" evidence="9">
    <location>
        <begin position="1"/>
        <end position="102"/>
    </location>
</feature>
<name>A0AAW1SW17_9CHLO</name>